<dbReference type="EMBL" id="HAEB01001076">
    <property type="protein sequence ID" value="SBQ47551.1"/>
    <property type="molecule type" value="Transcribed_RNA"/>
</dbReference>
<proteinExistence type="predicted"/>
<feature type="region of interest" description="Disordered" evidence="1">
    <location>
        <begin position="14"/>
        <end position="74"/>
    </location>
</feature>
<name>A0A1A8ELY1_9TELE</name>
<gene>
    <name evidence="2" type="primary">CR391924.1</name>
</gene>
<organism evidence="2">
    <name type="scientific">Nothobranchius korthausae</name>
    <dbReference type="NCBI Taxonomy" id="1143690"/>
    <lineage>
        <taxon>Eukaryota</taxon>
        <taxon>Metazoa</taxon>
        <taxon>Chordata</taxon>
        <taxon>Craniata</taxon>
        <taxon>Vertebrata</taxon>
        <taxon>Euteleostomi</taxon>
        <taxon>Actinopterygii</taxon>
        <taxon>Neopterygii</taxon>
        <taxon>Teleostei</taxon>
        <taxon>Neoteleostei</taxon>
        <taxon>Acanthomorphata</taxon>
        <taxon>Ovalentaria</taxon>
        <taxon>Atherinomorphae</taxon>
        <taxon>Cyprinodontiformes</taxon>
        <taxon>Nothobranchiidae</taxon>
        <taxon>Nothobranchius</taxon>
    </lineage>
</organism>
<feature type="compositionally biased region" description="Polar residues" evidence="1">
    <location>
        <begin position="19"/>
        <end position="28"/>
    </location>
</feature>
<feature type="non-terminal residue" evidence="2">
    <location>
        <position position="74"/>
    </location>
</feature>
<reference evidence="2" key="1">
    <citation type="submission" date="2016-05" db="EMBL/GenBank/DDBJ databases">
        <authorList>
            <person name="Lavstsen T."/>
            <person name="Jespersen J.S."/>
        </authorList>
    </citation>
    <scope>NUCLEOTIDE SEQUENCE</scope>
    <source>
        <tissue evidence="2">Brain</tissue>
    </source>
</reference>
<protein>
    <submittedName>
        <fullName evidence="2">Uncharacterized protein</fullName>
    </submittedName>
</protein>
<accession>A0A1A8ELY1</accession>
<sequence length="74" mass="7983">IRAAWSTPMWAGLGRSRFQGASPQPTVQAVSLSSSRALRPRRWRVPMPPTSTPPHHPLQTGGSRCGSPALQQPS</sequence>
<dbReference type="AlphaFoldDB" id="A0A1A8ELY1"/>
<reference evidence="2" key="2">
    <citation type="submission" date="2016-06" db="EMBL/GenBank/DDBJ databases">
        <title>The genome of a short-lived fish provides insights into sex chromosome evolution and the genetic control of aging.</title>
        <authorList>
            <person name="Reichwald K."/>
            <person name="Felder M."/>
            <person name="Petzold A."/>
            <person name="Koch P."/>
            <person name="Groth M."/>
            <person name="Platzer M."/>
        </authorList>
    </citation>
    <scope>NUCLEOTIDE SEQUENCE</scope>
    <source>
        <tissue evidence="2">Brain</tissue>
    </source>
</reference>
<evidence type="ECO:0000256" key="1">
    <source>
        <dbReference type="SAM" id="MobiDB-lite"/>
    </source>
</evidence>
<feature type="non-terminal residue" evidence="2">
    <location>
        <position position="1"/>
    </location>
</feature>
<evidence type="ECO:0000313" key="2">
    <source>
        <dbReference type="EMBL" id="SBQ47551.1"/>
    </source>
</evidence>
<feature type="compositionally biased region" description="Pro residues" evidence="1">
    <location>
        <begin position="46"/>
        <end position="56"/>
    </location>
</feature>